<dbReference type="GO" id="GO:0008270">
    <property type="term" value="F:zinc ion binding"/>
    <property type="evidence" value="ECO:0007669"/>
    <property type="project" value="InterPro"/>
</dbReference>
<feature type="compositionally biased region" description="Polar residues" evidence="1">
    <location>
        <begin position="214"/>
        <end position="236"/>
    </location>
</feature>
<evidence type="ECO:0000256" key="1">
    <source>
        <dbReference type="SAM" id="MobiDB-lite"/>
    </source>
</evidence>
<gene>
    <name evidence="2" type="ORF">BCV71DRAFT_225554</name>
</gene>
<dbReference type="OMA" id="NGHIRAH"/>
<feature type="compositionally biased region" description="Low complexity" evidence="1">
    <location>
        <begin position="167"/>
        <end position="182"/>
    </location>
</feature>
<sequence>MALHSTFKIYGFSVLLSRDLLLRVKLSHLPFLPEHLLTQGIFDLLAPYGIVLEGGIFLNNGWFDGTSYAILQFSADHDLPELTHALSWNDENVMYAAWPSIPLHCNYCHKPNHSRSDCPVRSALRCWTYLSNGHIRAHCPQLVIRTTASVKSKPAKKPNKSTKHCASTVPSVPKHSPPSSNSETDSVSPTRLSPLKQPRPNTATFMEVEKPPSISRSTPAPPSHDSSLDQTLKTTVPTVFAKALRGG</sequence>
<proteinExistence type="predicted"/>
<name>A0A1X0S8Z2_RHIZD</name>
<dbReference type="GO" id="GO:0003676">
    <property type="term" value="F:nucleic acid binding"/>
    <property type="evidence" value="ECO:0007669"/>
    <property type="project" value="InterPro"/>
</dbReference>
<dbReference type="AlphaFoldDB" id="A0A1X0S8Z2"/>
<dbReference type="Proteomes" id="UP000242381">
    <property type="component" value="Unassembled WGS sequence"/>
</dbReference>
<evidence type="ECO:0008006" key="4">
    <source>
        <dbReference type="Google" id="ProtNLM"/>
    </source>
</evidence>
<organism evidence="2 3">
    <name type="scientific">Rhizopus microsporus</name>
    <dbReference type="NCBI Taxonomy" id="58291"/>
    <lineage>
        <taxon>Eukaryota</taxon>
        <taxon>Fungi</taxon>
        <taxon>Fungi incertae sedis</taxon>
        <taxon>Mucoromycota</taxon>
        <taxon>Mucoromycotina</taxon>
        <taxon>Mucoromycetes</taxon>
        <taxon>Mucorales</taxon>
        <taxon>Mucorineae</taxon>
        <taxon>Rhizopodaceae</taxon>
        <taxon>Rhizopus</taxon>
    </lineage>
</organism>
<feature type="compositionally biased region" description="Basic residues" evidence="1">
    <location>
        <begin position="153"/>
        <end position="163"/>
    </location>
</feature>
<reference evidence="2 3" key="1">
    <citation type="journal article" date="2016" name="Proc. Natl. Acad. Sci. U.S.A.">
        <title>Lipid metabolic changes in an early divergent fungus govern the establishment of a mutualistic symbiosis with endobacteria.</title>
        <authorList>
            <person name="Lastovetsky O.A."/>
            <person name="Gaspar M.L."/>
            <person name="Mondo S.J."/>
            <person name="LaButti K.M."/>
            <person name="Sandor L."/>
            <person name="Grigoriev I.V."/>
            <person name="Henry S.A."/>
            <person name="Pawlowska T.E."/>
        </authorList>
    </citation>
    <scope>NUCLEOTIDE SEQUENCE [LARGE SCALE GENOMIC DNA]</scope>
    <source>
        <strain evidence="2 3">ATCC 11559</strain>
    </source>
</reference>
<dbReference type="EMBL" id="KV921289">
    <property type="protein sequence ID" value="ORE20773.1"/>
    <property type="molecule type" value="Genomic_DNA"/>
</dbReference>
<dbReference type="InterPro" id="IPR036875">
    <property type="entry name" value="Znf_CCHC_sf"/>
</dbReference>
<feature type="region of interest" description="Disordered" evidence="1">
    <location>
        <begin position="149"/>
        <end position="236"/>
    </location>
</feature>
<dbReference type="SUPFAM" id="SSF57756">
    <property type="entry name" value="Retrovirus zinc finger-like domains"/>
    <property type="match status" value="1"/>
</dbReference>
<dbReference type="Gene3D" id="4.10.60.10">
    <property type="entry name" value="Zinc finger, CCHC-type"/>
    <property type="match status" value="1"/>
</dbReference>
<evidence type="ECO:0000313" key="2">
    <source>
        <dbReference type="EMBL" id="ORE20773.1"/>
    </source>
</evidence>
<protein>
    <recommendedName>
        <fullName evidence="4">CCHC-type domain-containing protein</fullName>
    </recommendedName>
</protein>
<evidence type="ECO:0000313" key="3">
    <source>
        <dbReference type="Proteomes" id="UP000242381"/>
    </source>
</evidence>
<accession>A0A1X0S8Z2</accession>